<dbReference type="PANTHER" id="PTHR43283:SF3">
    <property type="entry name" value="BETA-LACTAMASE FAMILY PROTEIN (AFU_ORTHOLOGUE AFUA_5G07500)"/>
    <property type="match status" value="1"/>
</dbReference>
<accession>A0A2W2C9E1</accession>
<keyword evidence="2" id="KW-0378">Hydrolase</keyword>
<dbReference type="InterPro" id="IPR001466">
    <property type="entry name" value="Beta-lactam-related"/>
</dbReference>
<evidence type="ECO:0000313" key="2">
    <source>
        <dbReference type="EMBL" id="PZF84729.1"/>
    </source>
</evidence>
<dbReference type="EMBL" id="POTW01000013">
    <property type="protein sequence ID" value="PZF84729.1"/>
    <property type="molecule type" value="Genomic_DNA"/>
</dbReference>
<dbReference type="Gene3D" id="3.40.710.10">
    <property type="entry name" value="DD-peptidase/beta-lactamase superfamily"/>
    <property type="match status" value="1"/>
</dbReference>
<protein>
    <submittedName>
        <fullName evidence="2">Serine hydrolase</fullName>
    </submittedName>
</protein>
<evidence type="ECO:0000313" key="3">
    <source>
        <dbReference type="Proteomes" id="UP000248764"/>
    </source>
</evidence>
<dbReference type="Pfam" id="PF00144">
    <property type="entry name" value="Beta-lactamase"/>
    <property type="match status" value="1"/>
</dbReference>
<sequence length="473" mass="49670">MADLSTLRDRLTHVLETRSAELKVAGAVVAVSVGGERVAVAHGSANLNTGQPFTTDTGFLLGSVTKVLVATALLRLVERGAVDLDAPAQRYVPEFTLADPEAAAAITVRMLINHTNGIDSDGLCPTPVRGRDASRSYTEHLPRMSVLFEPGTYIHYTNPGFVLAGRILEEQTGLPFELAIERELFEPCGMAGATGVQTQAFLRRTAIGAYADPETGALRATPRFTLGESLAGGGSTLIVTVDDLMAFGRMHLDGGVAPNGTRVLSAEWVDAMRAPTFDIGLPQAPPIGLGWWLFPIAGTTAPWHGGGSPNGVSSFGILPEHDAVIASFATGGGRAVMNDLLHTAAIEELTGDSVIAPIDVTPTPADDADAGEYRAFQTRIVAERDGGALVLTRHSEPYDDDHAAQSLAYATGMTDPVPLPYRGVAPGQYAPAEADEATLGGFYGRMGLVAAVPADGARRAGLHTGFRYYPKTA</sequence>
<dbReference type="InterPro" id="IPR012338">
    <property type="entry name" value="Beta-lactam/transpept-like"/>
</dbReference>
<dbReference type="SUPFAM" id="SSF56601">
    <property type="entry name" value="beta-lactamase/transpeptidase-like"/>
    <property type="match status" value="1"/>
</dbReference>
<dbReference type="RefSeq" id="WP_111254069.1">
    <property type="nucleotide sequence ID" value="NZ_POTW01000013.1"/>
</dbReference>
<comment type="caution">
    <text evidence="2">The sequence shown here is derived from an EMBL/GenBank/DDBJ whole genome shotgun (WGS) entry which is preliminary data.</text>
</comment>
<dbReference type="AlphaFoldDB" id="A0A2W2C9E1"/>
<keyword evidence="3" id="KW-1185">Reference proteome</keyword>
<name>A0A2W2C9E1_9ACTN</name>
<reference evidence="2 3" key="1">
    <citation type="submission" date="2018-01" db="EMBL/GenBank/DDBJ databases">
        <title>Draft genome sequence of Jiangella sp. GTF31.</title>
        <authorList>
            <person name="Sahin N."/>
            <person name="Ay H."/>
            <person name="Saygin H."/>
        </authorList>
    </citation>
    <scope>NUCLEOTIDE SEQUENCE [LARGE SCALE GENOMIC DNA]</scope>
    <source>
        <strain evidence="2 3">GTF31</strain>
    </source>
</reference>
<proteinExistence type="predicted"/>
<evidence type="ECO:0000259" key="1">
    <source>
        <dbReference type="Pfam" id="PF00144"/>
    </source>
</evidence>
<dbReference type="PANTHER" id="PTHR43283">
    <property type="entry name" value="BETA-LACTAMASE-RELATED"/>
    <property type="match status" value="1"/>
</dbReference>
<dbReference type="Proteomes" id="UP000248764">
    <property type="component" value="Unassembled WGS sequence"/>
</dbReference>
<feature type="domain" description="Beta-lactamase-related" evidence="1">
    <location>
        <begin position="14"/>
        <end position="339"/>
    </location>
</feature>
<dbReference type="InterPro" id="IPR050789">
    <property type="entry name" value="Diverse_Enzym_Activities"/>
</dbReference>
<organism evidence="2 3">
    <name type="scientific">Jiangella anatolica</name>
    <dbReference type="NCBI Taxonomy" id="2670374"/>
    <lineage>
        <taxon>Bacteria</taxon>
        <taxon>Bacillati</taxon>
        <taxon>Actinomycetota</taxon>
        <taxon>Actinomycetes</taxon>
        <taxon>Jiangellales</taxon>
        <taxon>Jiangellaceae</taxon>
        <taxon>Jiangella</taxon>
    </lineage>
</organism>
<gene>
    <name evidence="2" type="ORF">C1I92_07630</name>
</gene>
<dbReference type="GO" id="GO:0016787">
    <property type="term" value="F:hydrolase activity"/>
    <property type="evidence" value="ECO:0007669"/>
    <property type="project" value="UniProtKB-KW"/>
</dbReference>